<protein>
    <recommendedName>
        <fullName evidence="6">Ubiquitin thioesterase OTU</fullName>
        <ecNumber evidence="6">3.4.19.12</ecNumber>
    </recommendedName>
</protein>
<comment type="catalytic activity">
    <reaction evidence="1 6">
        <text>Thiol-dependent hydrolysis of ester, thioester, amide, peptide and isopeptide bonds formed by the C-terminal Gly of ubiquitin (a 76-residue protein attached to proteins as an intracellular targeting signal).</text>
        <dbReference type="EC" id="3.4.19.12"/>
    </reaction>
</comment>
<evidence type="ECO:0000313" key="11">
    <source>
        <dbReference type="Proteomes" id="UP000240830"/>
    </source>
</evidence>
<organism evidence="10 11">
    <name type="scientific">Paramicrosporidium saccamoebae</name>
    <dbReference type="NCBI Taxonomy" id="1246581"/>
    <lineage>
        <taxon>Eukaryota</taxon>
        <taxon>Fungi</taxon>
        <taxon>Fungi incertae sedis</taxon>
        <taxon>Cryptomycota</taxon>
        <taxon>Cryptomycota incertae sedis</taxon>
        <taxon>Paramicrosporidium</taxon>
    </lineage>
</organism>
<proteinExistence type="predicted"/>
<dbReference type="Proteomes" id="UP000240830">
    <property type="component" value="Unassembled WGS sequence"/>
</dbReference>
<dbReference type="Gene3D" id="3.10.20.90">
    <property type="entry name" value="Phosphatidylinositol 3-kinase Catalytic Subunit, Chain A, domain 1"/>
    <property type="match status" value="1"/>
</dbReference>
<keyword evidence="4 6" id="KW-0378">Hydrolase</keyword>
<dbReference type="InterPro" id="IPR048857">
    <property type="entry name" value="OTU1_Ubl"/>
</dbReference>
<comment type="function">
    <text evidence="6">Hydrolase that can remove conjugated ubiquitin from proteins and may therefore play an important regulatory role at the level of protein turnover by preventing degradation.</text>
</comment>
<dbReference type="GO" id="GO:0030968">
    <property type="term" value="P:endoplasmic reticulum unfolded protein response"/>
    <property type="evidence" value="ECO:0007669"/>
    <property type="project" value="TreeGrafter"/>
</dbReference>
<dbReference type="InterPro" id="IPR038765">
    <property type="entry name" value="Papain-like_cys_pep_sf"/>
</dbReference>
<name>A0A2H9TIR2_9FUNG</name>
<accession>A0A2H9TIR2</accession>
<dbReference type="PANTHER" id="PTHR13312">
    <property type="entry name" value="HIV-INDUCED PROTEIN-7-LIKE PROTEASE"/>
    <property type="match status" value="1"/>
</dbReference>
<evidence type="ECO:0000313" key="10">
    <source>
        <dbReference type="EMBL" id="PJF17510.1"/>
    </source>
</evidence>
<evidence type="ECO:0000256" key="5">
    <source>
        <dbReference type="ARBA" id="ARBA00022807"/>
    </source>
</evidence>
<dbReference type="InterPro" id="IPR029071">
    <property type="entry name" value="Ubiquitin-like_domsf"/>
</dbReference>
<dbReference type="GO" id="GO:0036503">
    <property type="term" value="P:ERAD pathway"/>
    <property type="evidence" value="ECO:0007669"/>
    <property type="project" value="TreeGrafter"/>
</dbReference>
<comment type="subcellular location">
    <subcellularLocation>
        <location evidence="6">Cytoplasm</location>
    </subcellularLocation>
</comment>
<keyword evidence="6" id="KW-0963">Cytoplasm</keyword>
<dbReference type="GO" id="GO:0016579">
    <property type="term" value="P:protein deubiquitination"/>
    <property type="evidence" value="ECO:0007669"/>
    <property type="project" value="TreeGrafter"/>
</dbReference>
<dbReference type="InterPro" id="IPR048364">
    <property type="entry name" value="Hikeshi-like_C"/>
</dbReference>
<keyword evidence="2" id="KW-0645">Protease</keyword>
<dbReference type="EMBL" id="MTSL01000169">
    <property type="protein sequence ID" value="PJF17510.1"/>
    <property type="molecule type" value="Genomic_DNA"/>
</dbReference>
<evidence type="ECO:0000256" key="3">
    <source>
        <dbReference type="ARBA" id="ARBA00022786"/>
    </source>
</evidence>
<sequence>MLGCIVAGRPTISPGRFLFVLPEPATINHIVVFLTGSVQFDEGTGASIYCNSDVGAAQGTAWKFLGVLTNDKPSAVFKVSGFSEGINMLEVGIAIEPISTLEQLLMESEPRSQCLVPVSPTTLPNPLTIAQRIGENLFNYVTSFTRMASLLEPSLQVVPLKTVQEWYNGLIRKVTSDPDGFMRQRLRVKVADGRKTEIELEKDATWGDLLTVLLLKLDEQPVDISTGFPPQLLTPNNMEQPLSGLGVHSGDTLTVTTSNGEAVVAPTLLNAAPTMLLREMPDDNSCLFNTIGYVLCSCSRSSAKELRELAAALVLSSPNYTEAVLGMPPERYAEWIRGDTHWGGGIELAVFAGHFETEIASIDVGSGRVDIFGEGNGYAQRVYVLYSGIHYDALAMGVPHKESEDCTVFAPTEDNALVQAMQVAETARLEHRYTDLAKFTLRTVGDKSPPTCGVDVAEGFFTTVDEKNRTIPPQCLNKLSITVNELFVTLG</sequence>
<dbReference type="EC" id="3.4.19.12" evidence="6"/>
<keyword evidence="3 6" id="KW-0833">Ubl conjugation pathway</keyword>
<evidence type="ECO:0000256" key="2">
    <source>
        <dbReference type="ARBA" id="ARBA00022670"/>
    </source>
</evidence>
<reference evidence="10 11" key="1">
    <citation type="submission" date="2016-10" db="EMBL/GenBank/DDBJ databases">
        <title>The genome of Paramicrosporidium saccamoebae is the missing link in understanding Cryptomycota and Microsporidia evolution.</title>
        <authorList>
            <person name="Quandt C.A."/>
            <person name="Beaudet D."/>
            <person name="Corsaro D."/>
            <person name="Michel R."/>
            <person name="Corradi N."/>
            <person name="James T."/>
        </authorList>
    </citation>
    <scope>NUCLEOTIDE SEQUENCE [LARGE SCALE GENOMIC DNA]</scope>
    <source>
        <strain evidence="10 11">KSL3</strain>
    </source>
</reference>
<evidence type="ECO:0000259" key="8">
    <source>
        <dbReference type="Pfam" id="PF21057"/>
    </source>
</evidence>
<dbReference type="InterPro" id="IPR008493">
    <property type="entry name" value="Hikeshi-like_N"/>
</dbReference>
<evidence type="ECO:0000256" key="6">
    <source>
        <dbReference type="RuleBase" id="RU367104"/>
    </source>
</evidence>
<keyword evidence="11" id="KW-1185">Reference proteome</keyword>
<dbReference type="AlphaFoldDB" id="A0A2H9TIR2"/>
<comment type="caution">
    <text evidence="10">The sequence shown here is derived from an EMBL/GenBank/DDBJ whole genome shotgun (WGS) entry which is preliminary data.</text>
</comment>
<evidence type="ECO:0000259" key="7">
    <source>
        <dbReference type="Pfam" id="PF05603"/>
    </source>
</evidence>
<evidence type="ECO:0000256" key="1">
    <source>
        <dbReference type="ARBA" id="ARBA00000707"/>
    </source>
</evidence>
<dbReference type="OrthoDB" id="65596at2759"/>
<dbReference type="STRING" id="1246581.A0A2H9TIR2"/>
<gene>
    <name evidence="10" type="ORF">PSACC_02631</name>
</gene>
<dbReference type="Pfam" id="PF05603">
    <property type="entry name" value="Hikeshi-like_N"/>
    <property type="match status" value="1"/>
</dbReference>
<dbReference type="Pfam" id="PF21057">
    <property type="entry name" value="Hikeshi-like_C"/>
    <property type="match status" value="1"/>
</dbReference>
<dbReference type="GO" id="GO:0004843">
    <property type="term" value="F:cysteine-type deubiquitinase activity"/>
    <property type="evidence" value="ECO:0007669"/>
    <property type="project" value="UniProtKB-UniRule"/>
</dbReference>
<feature type="domain" description="Hikeshi-like N-terminal" evidence="7">
    <location>
        <begin position="11"/>
        <end position="108"/>
    </location>
</feature>
<dbReference type="SUPFAM" id="SSF54001">
    <property type="entry name" value="Cysteine proteinases"/>
    <property type="match status" value="1"/>
</dbReference>
<dbReference type="Pfam" id="PF21403">
    <property type="entry name" value="OTU1_UBXL"/>
    <property type="match status" value="1"/>
</dbReference>
<evidence type="ECO:0000259" key="9">
    <source>
        <dbReference type="Pfam" id="PF21403"/>
    </source>
</evidence>
<dbReference type="SUPFAM" id="SSF54236">
    <property type="entry name" value="Ubiquitin-like"/>
    <property type="match status" value="1"/>
</dbReference>
<feature type="domain" description="OTU1 Ubl" evidence="9">
    <location>
        <begin position="185"/>
        <end position="233"/>
    </location>
</feature>
<evidence type="ECO:0000256" key="4">
    <source>
        <dbReference type="ARBA" id="ARBA00022801"/>
    </source>
</evidence>
<dbReference type="GO" id="GO:0005829">
    <property type="term" value="C:cytosol"/>
    <property type="evidence" value="ECO:0007669"/>
    <property type="project" value="TreeGrafter"/>
</dbReference>
<dbReference type="GO" id="GO:0005634">
    <property type="term" value="C:nucleus"/>
    <property type="evidence" value="ECO:0007669"/>
    <property type="project" value="TreeGrafter"/>
</dbReference>
<dbReference type="Gene3D" id="3.90.70.80">
    <property type="match status" value="1"/>
</dbReference>
<dbReference type="PANTHER" id="PTHR13312:SF0">
    <property type="entry name" value="UBIQUITIN THIOESTERASE OTU1"/>
    <property type="match status" value="1"/>
</dbReference>
<dbReference type="CDD" id="cd22745">
    <property type="entry name" value="OTU_OTU1"/>
    <property type="match status" value="1"/>
</dbReference>
<keyword evidence="5 6" id="KW-0788">Thiol protease</keyword>
<feature type="domain" description="Hikeshi-like C-terminal" evidence="8">
    <location>
        <begin position="126"/>
        <end position="179"/>
    </location>
</feature>